<protein>
    <submittedName>
        <fullName evidence="2">Uncharacterized protein</fullName>
    </submittedName>
</protein>
<dbReference type="Proteomes" id="UP000003302">
    <property type="component" value="Unassembled WGS sequence"/>
</dbReference>
<dbReference type="AlphaFoldDB" id="A0A6N3QGQ1"/>
<proteinExistence type="predicted"/>
<name>A0A6N3QGQ1_SHIFL</name>
<comment type="caution">
    <text evidence="2">The sequence shown here is derived from an EMBL/GenBank/DDBJ whole genome shotgun (WGS) entry which is preliminary data.</text>
</comment>
<reference evidence="2 3" key="1">
    <citation type="submission" date="2011-01" db="EMBL/GenBank/DDBJ databases">
        <title>Shigella flexneri CDC 796-83 whole genome shotgun sequencing project.</title>
        <authorList>
            <person name="Mane S.P."/>
            <person name="Sobral B.W."/>
            <person name="Cebula T."/>
            <person name="Chertkov O."/>
            <person name="Munk A.C."/>
            <person name="Tapia R."/>
            <person name="Green L."/>
            <person name="Rogers Y."/>
            <person name="Detter J.C."/>
            <person name="Bruce D."/>
            <person name="Brettin T.S."/>
        </authorList>
    </citation>
    <scope>NUCLEOTIDE SEQUENCE [LARGE SCALE GENOMIC DNA]</scope>
    <source>
        <strain evidence="2 3">CDC 796-83</strain>
    </source>
</reference>
<sequence length="42" mass="4524">MYLGQKAADTVAGLRCLCGKIIIEAAEHGEFGDLLVSQFQRA</sequence>
<accession>A0A6N3QGQ1</accession>
<gene>
    <name evidence="2" type="ORF">SGF_04056</name>
    <name evidence="1" type="ORF">SGF_04946</name>
</gene>
<evidence type="ECO:0000313" key="2">
    <source>
        <dbReference type="EMBL" id="EFW58636.1"/>
    </source>
</evidence>
<dbReference type="EMBL" id="AERO01000203">
    <property type="protein sequence ID" value="EFW57714.1"/>
    <property type="molecule type" value="Genomic_DNA"/>
</dbReference>
<evidence type="ECO:0000313" key="3">
    <source>
        <dbReference type="Proteomes" id="UP000003302"/>
    </source>
</evidence>
<organism evidence="2 3">
    <name type="scientific">Shigella flexneri CDC 796-83</name>
    <dbReference type="NCBI Taxonomy" id="945360"/>
    <lineage>
        <taxon>Bacteria</taxon>
        <taxon>Pseudomonadati</taxon>
        <taxon>Pseudomonadota</taxon>
        <taxon>Gammaproteobacteria</taxon>
        <taxon>Enterobacterales</taxon>
        <taxon>Enterobacteriaceae</taxon>
        <taxon>Shigella</taxon>
    </lineage>
</organism>
<dbReference type="EMBL" id="AERO01000162">
    <property type="protein sequence ID" value="EFW58636.1"/>
    <property type="molecule type" value="Genomic_DNA"/>
</dbReference>
<evidence type="ECO:0000313" key="1">
    <source>
        <dbReference type="EMBL" id="EFW57714.1"/>
    </source>
</evidence>